<accession>A0A0K6HSZ9</accession>
<sequence>MPLSRLRISLGTVLLGSLALAGCGGGSTNTNYSGSTVVGQVLMGANSPVNGNGTQNVCAYAVVNGQGNPLITTVLPYTNTGTLLSCVPSGADGSFSMNLTSFYGPVLLQVVGGTYSYKGASQNLNSLTSTALNLAASDANAALATNASLQAMVNVGGGNTVTANITPLTTFAVARITPNSGLTIANYTASLQNIAGLFGLGSLALATAVPASGDAYDKALMGVEQYLATMTPNGSNTDDPYAAHFLNWTNLATVSADYSTAYNTANGTSGVSFNFN</sequence>
<feature type="signal peptide" evidence="1">
    <location>
        <begin position="1"/>
        <end position="21"/>
    </location>
</feature>
<evidence type="ECO:0008006" key="4">
    <source>
        <dbReference type="Google" id="ProtNLM"/>
    </source>
</evidence>
<reference evidence="3" key="1">
    <citation type="submission" date="2015-08" db="EMBL/GenBank/DDBJ databases">
        <authorList>
            <person name="Varghese N."/>
        </authorList>
    </citation>
    <scope>NUCLEOTIDE SEQUENCE [LARGE SCALE GENOMIC DNA]</scope>
    <source>
        <strain evidence="3">DSM 18181</strain>
    </source>
</reference>
<dbReference type="STRING" id="339866.GCA_001418255_00448"/>
<name>A0A0K6HSZ9_9BURK</name>
<keyword evidence="1" id="KW-0732">Signal</keyword>
<keyword evidence="3" id="KW-1185">Reference proteome</keyword>
<evidence type="ECO:0000313" key="2">
    <source>
        <dbReference type="EMBL" id="CUA93971.1"/>
    </source>
</evidence>
<evidence type="ECO:0000313" key="3">
    <source>
        <dbReference type="Proteomes" id="UP000183649"/>
    </source>
</evidence>
<gene>
    <name evidence="2" type="ORF">Ga0061069_101451</name>
</gene>
<organism evidence="2 3">
    <name type="scientific">Thiomonas bhubaneswarensis</name>
    <dbReference type="NCBI Taxonomy" id="339866"/>
    <lineage>
        <taxon>Bacteria</taxon>
        <taxon>Pseudomonadati</taxon>
        <taxon>Pseudomonadota</taxon>
        <taxon>Betaproteobacteria</taxon>
        <taxon>Burkholderiales</taxon>
        <taxon>Thiomonas</taxon>
    </lineage>
</organism>
<dbReference type="EMBL" id="CYHF01000001">
    <property type="protein sequence ID" value="CUA93971.1"/>
    <property type="molecule type" value="Genomic_DNA"/>
</dbReference>
<dbReference type="Proteomes" id="UP000183649">
    <property type="component" value="Unassembled WGS sequence"/>
</dbReference>
<evidence type="ECO:0000256" key="1">
    <source>
        <dbReference type="SAM" id="SignalP"/>
    </source>
</evidence>
<dbReference type="PROSITE" id="PS51257">
    <property type="entry name" value="PROKAR_LIPOPROTEIN"/>
    <property type="match status" value="1"/>
</dbReference>
<dbReference type="AlphaFoldDB" id="A0A0K6HSZ9"/>
<dbReference type="OrthoDB" id="9153843at2"/>
<feature type="chain" id="PRO_5005504302" description="Lipoprotein" evidence="1">
    <location>
        <begin position="22"/>
        <end position="276"/>
    </location>
</feature>
<protein>
    <recommendedName>
        <fullName evidence="4">Lipoprotein</fullName>
    </recommendedName>
</protein>
<dbReference type="RefSeq" id="WP_055449376.1">
    <property type="nucleotide sequence ID" value="NZ_CYHF01000001.1"/>
</dbReference>
<proteinExistence type="predicted"/>